<dbReference type="InterPro" id="IPR008269">
    <property type="entry name" value="Lon_proteolytic"/>
</dbReference>
<dbReference type="GO" id="GO:0006515">
    <property type="term" value="P:protein quality control for misfolded or incompletely synthesized proteins"/>
    <property type="evidence" value="ECO:0007669"/>
    <property type="project" value="UniProtKB-UniRule"/>
</dbReference>
<protein>
    <recommendedName>
        <fullName evidence="10 11">Lon protease</fullName>
        <ecNumber evidence="10 11">3.4.21.53</ecNumber>
    </recommendedName>
    <alternativeName>
        <fullName evidence="10">ATP-dependent protease La</fullName>
    </alternativeName>
</protein>
<dbReference type="Gene3D" id="2.30.130.40">
    <property type="entry name" value="LON domain-like"/>
    <property type="match status" value="1"/>
</dbReference>
<dbReference type="HAMAP" id="MF_01973">
    <property type="entry name" value="lon_bact"/>
    <property type="match status" value="1"/>
</dbReference>
<evidence type="ECO:0000256" key="1">
    <source>
        <dbReference type="ARBA" id="ARBA00004496"/>
    </source>
</evidence>
<proteinExistence type="evidence at transcript level"/>
<evidence type="ECO:0000256" key="12">
    <source>
        <dbReference type="PIRSR" id="PIRSR001174-1"/>
    </source>
</evidence>
<evidence type="ECO:0000256" key="2">
    <source>
        <dbReference type="ARBA" id="ARBA00022490"/>
    </source>
</evidence>
<keyword evidence="20" id="KW-1185">Reference proteome</keyword>
<dbReference type="PANTHER" id="PTHR43718:SF2">
    <property type="entry name" value="LON PROTEASE HOMOLOG, MITOCHONDRIAL"/>
    <property type="match status" value="1"/>
</dbReference>
<evidence type="ECO:0000313" key="19">
    <source>
        <dbReference type="EMBL" id="QKI90287.1"/>
    </source>
</evidence>
<feature type="domain" description="Lon proteolytic" evidence="17">
    <location>
        <begin position="614"/>
        <end position="796"/>
    </location>
</feature>
<feature type="active site" evidence="10 12">
    <location>
        <position position="702"/>
    </location>
</feature>
<dbReference type="SMART" id="SM00382">
    <property type="entry name" value="AAA"/>
    <property type="match status" value="1"/>
</dbReference>
<dbReference type="PROSITE" id="PS01046">
    <property type="entry name" value="LON_SER"/>
    <property type="match status" value="1"/>
</dbReference>
<evidence type="ECO:0000256" key="10">
    <source>
        <dbReference type="HAMAP-Rule" id="MF_01973"/>
    </source>
</evidence>
<evidence type="ECO:0000259" key="18">
    <source>
        <dbReference type="PROSITE" id="PS51787"/>
    </source>
</evidence>
<dbReference type="EMBL" id="CP054020">
    <property type="protein sequence ID" value="QKI90287.1"/>
    <property type="molecule type" value="Genomic_DNA"/>
</dbReference>
<keyword evidence="2 10" id="KW-0963">Cytoplasm</keyword>
<reference evidence="19 20" key="1">
    <citation type="submission" date="2020-05" db="EMBL/GenBank/DDBJ databases">
        <title>Thiomicrorhabdus sediminis sp.nov. and Thiomicrorhabdus xiamenensis sp.nov., novel sulfur-oxidizing bacteria isolated from coastal sediment.</title>
        <authorList>
            <person name="Liu X."/>
        </authorList>
    </citation>
    <scope>NUCLEOTIDE SEQUENCE [LARGE SCALE GENOMIC DNA]</scope>
    <source>
        <strain evidence="19 20">G2</strain>
    </source>
</reference>
<feature type="active site" evidence="10 12">
    <location>
        <position position="745"/>
    </location>
</feature>
<dbReference type="InterPro" id="IPR027417">
    <property type="entry name" value="P-loop_NTPase"/>
</dbReference>
<dbReference type="AlphaFoldDB" id="A0A7D4TFT0"/>
<name>A0A7D4TFT0_9GAMM</name>
<dbReference type="Gene3D" id="3.40.50.300">
    <property type="entry name" value="P-loop containing nucleotide triphosphate hydrolases"/>
    <property type="match status" value="1"/>
</dbReference>
<dbReference type="Proteomes" id="UP000504724">
    <property type="component" value="Chromosome"/>
</dbReference>
<dbReference type="InterPro" id="IPR008268">
    <property type="entry name" value="Peptidase_S16_AS"/>
</dbReference>
<dbReference type="InterPro" id="IPR054594">
    <property type="entry name" value="Lon_lid"/>
</dbReference>
<evidence type="ECO:0000313" key="20">
    <source>
        <dbReference type="Proteomes" id="UP000504724"/>
    </source>
</evidence>
<comment type="subunit">
    <text evidence="10 11">Homohexamer. Organized in a ring with a central cavity.</text>
</comment>
<keyword evidence="4 10" id="KW-0547">Nucleotide-binding</keyword>
<dbReference type="PANTHER" id="PTHR43718">
    <property type="entry name" value="LON PROTEASE"/>
    <property type="match status" value="1"/>
</dbReference>
<feature type="coiled-coil region" evidence="16">
    <location>
        <begin position="278"/>
        <end position="305"/>
    </location>
</feature>
<dbReference type="SUPFAM" id="SSF52540">
    <property type="entry name" value="P-loop containing nucleoside triphosphate hydrolases"/>
    <property type="match status" value="1"/>
</dbReference>
<dbReference type="InterPro" id="IPR046336">
    <property type="entry name" value="Lon_prtase_N_sf"/>
</dbReference>
<comment type="induction">
    <text evidence="10">By heat shock.</text>
</comment>
<dbReference type="GO" id="GO:0004176">
    <property type="term" value="F:ATP-dependent peptidase activity"/>
    <property type="evidence" value="ECO:0007669"/>
    <property type="project" value="UniProtKB-UniRule"/>
</dbReference>
<keyword evidence="8 10" id="KW-0346">Stress response</keyword>
<dbReference type="InterPro" id="IPR003959">
    <property type="entry name" value="ATPase_AAA_core"/>
</dbReference>
<evidence type="ECO:0000256" key="3">
    <source>
        <dbReference type="ARBA" id="ARBA00022670"/>
    </source>
</evidence>
<dbReference type="FunFam" id="1.20.5.5270:FF:000001">
    <property type="entry name" value="Lon protease homolog, mitochondrial"/>
    <property type="match status" value="1"/>
</dbReference>
<dbReference type="GO" id="GO:0005524">
    <property type="term" value="F:ATP binding"/>
    <property type="evidence" value="ECO:0007669"/>
    <property type="project" value="UniProtKB-UniRule"/>
</dbReference>
<dbReference type="Pfam" id="PF02190">
    <property type="entry name" value="LON_substr_bdg"/>
    <property type="match status" value="1"/>
</dbReference>
<dbReference type="FunFam" id="3.40.50.300:FF:000021">
    <property type="entry name" value="Lon protease homolog"/>
    <property type="match status" value="1"/>
</dbReference>
<sequence>MTQAKENAEGGSDKPIFGQLAKPDLTFPNEIYLLPVKERPFFPGQQLPVLLSREMWEETFEAIQERKCQYIGLIYVDHEEHDKTPTDDFSSVGTLVRIRNPKIREDYIQLVAEGICRFQVDFWVSGKAPYRAVVSYPQDIITCSDDVLKAHGMAIMNAFRDLLPLNPLYSEELKYFLNRYSATEPSRLADFAASLTTAENDKLQEVLETFDLEQRLEQVLALLKHEQEVTKLQFNIRERVEETLSEHQRDFFLRQQLKEIQKELGIVKDDQTMDRDRFEDRIEKLALSEEAMKKAEEELNKLSSLDPQSPEYNVARNWLDWLTQLPWGQYSDDNLDLKRARKILDKKHDGLEDVKDRILEFLAVGALKGEVSGSIICLVGPPGVGKTSIGKSIAEALDRKFYRFSVGGMRDEAEIKGHRRTYIGAMPGKFIQALKDCETANPVIMLDEIDKIGASYHGDPASALLEVLDPEQNQEFMDHFMDLRFDLSKALFVCTANTLDSIPGPLLDRMEVIRLSGYITEEKMQIAKHHLWPQLLEESGLNKDQVQITAPAIRHVIEGYARESGVRNLKKQLAKLVRKLAIKFVTGELQETKIHVNELEQMLGQPRFHPEKINQQIGTVTGLAWTSMGGATLTIEASRVHTHNRGFKLSGQLGDVMQESAGIAYSFISSNLEKYKADPEFFDKAFVHLHVPDGATPKDGPSAGITMATALLSLARNESVKTPLAMTGELSLTGQVLPVGGIREKVIAARRLGIKELILPEDNRKDYLELPDYLREGMNVHFAKQFDEVARLTFNIRSKSNALKTYLAQKESEIELSTHH</sequence>
<comment type="subcellular location">
    <subcellularLocation>
        <location evidence="1 10 11">Cytoplasm</location>
    </subcellularLocation>
</comment>
<dbReference type="GO" id="GO:0004252">
    <property type="term" value="F:serine-type endopeptidase activity"/>
    <property type="evidence" value="ECO:0007669"/>
    <property type="project" value="UniProtKB-UniRule"/>
</dbReference>
<dbReference type="EC" id="3.4.21.53" evidence="10 11"/>
<dbReference type="InterPro" id="IPR015947">
    <property type="entry name" value="PUA-like_sf"/>
</dbReference>
<dbReference type="InterPro" id="IPR027543">
    <property type="entry name" value="Lon_bac"/>
</dbReference>
<gene>
    <name evidence="10 19" type="primary">lon</name>
    <name evidence="19" type="ORF">HQN79_04220</name>
</gene>
<evidence type="ECO:0000256" key="11">
    <source>
        <dbReference type="PIRNR" id="PIRNR001174"/>
    </source>
</evidence>
<evidence type="ECO:0000259" key="17">
    <source>
        <dbReference type="PROSITE" id="PS51786"/>
    </source>
</evidence>
<evidence type="ECO:0000256" key="4">
    <source>
        <dbReference type="ARBA" id="ARBA00022741"/>
    </source>
</evidence>
<dbReference type="PROSITE" id="PS51787">
    <property type="entry name" value="LON_N"/>
    <property type="match status" value="1"/>
</dbReference>
<dbReference type="InterPro" id="IPR004815">
    <property type="entry name" value="Lon_bac/euk-typ"/>
</dbReference>
<keyword evidence="5 10" id="KW-0378">Hydrolase</keyword>
<dbReference type="InterPro" id="IPR014721">
    <property type="entry name" value="Ribsml_uS5_D2-typ_fold_subgr"/>
</dbReference>
<dbReference type="SUPFAM" id="SSF54211">
    <property type="entry name" value="Ribosomal protein S5 domain 2-like"/>
    <property type="match status" value="1"/>
</dbReference>
<dbReference type="PROSITE" id="PS51786">
    <property type="entry name" value="LON_PROTEOLYTIC"/>
    <property type="match status" value="1"/>
</dbReference>
<evidence type="ECO:0000256" key="9">
    <source>
        <dbReference type="ARBA" id="ARBA00050665"/>
    </source>
</evidence>
<feature type="binding site" evidence="10 13">
    <location>
        <begin position="380"/>
        <end position="387"/>
    </location>
    <ligand>
        <name>ATP</name>
        <dbReference type="ChEBI" id="CHEBI:30616"/>
    </ligand>
</feature>
<keyword evidence="3 10" id="KW-0645">Protease</keyword>
<dbReference type="Pfam" id="PF22667">
    <property type="entry name" value="Lon_lid"/>
    <property type="match status" value="1"/>
</dbReference>
<evidence type="ECO:0000256" key="13">
    <source>
        <dbReference type="PIRSR" id="PIRSR001174-2"/>
    </source>
</evidence>
<evidence type="ECO:0000256" key="14">
    <source>
        <dbReference type="PROSITE-ProRule" id="PRU01122"/>
    </source>
</evidence>
<comment type="function">
    <text evidence="10">ATP-dependent serine protease that mediates the selective degradation of mutant and abnormal proteins as well as certain short-lived regulatory proteins. Required for cellular homeostasis and for survival from DNA damage and developmental changes induced by stress. Degrades polypeptides processively to yield small peptide fragments that are 5 to 10 amino acids long. Binds to DNA in a double-stranded, site-specific manner.</text>
</comment>
<keyword evidence="7 10" id="KW-0067">ATP-binding</keyword>
<dbReference type="PRINTS" id="PR00830">
    <property type="entry name" value="ENDOLAPTASE"/>
</dbReference>
<organism evidence="19 20">
    <name type="scientific">Thiomicrorhabdus xiamenensis</name>
    <dbReference type="NCBI Taxonomy" id="2739063"/>
    <lineage>
        <taxon>Bacteria</taxon>
        <taxon>Pseudomonadati</taxon>
        <taxon>Pseudomonadota</taxon>
        <taxon>Gammaproteobacteria</taxon>
        <taxon>Thiotrichales</taxon>
        <taxon>Piscirickettsiaceae</taxon>
        <taxon>Thiomicrorhabdus</taxon>
    </lineage>
</organism>
<dbReference type="InterPro" id="IPR027065">
    <property type="entry name" value="Lon_Prtase"/>
</dbReference>
<evidence type="ECO:0000256" key="6">
    <source>
        <dbReference type="ARBA" id="ARBA00022825"/>
    </source>
</evidence>
<evidence type="ECO:0000256" key="8">
    <source>
        <dbReference type="ARBA" id="ARBA00023016"/>
    </source>
</evidence>
<feature type="domain" description="Lon N-terminal" evidence="18">
    <location>
        <begin position="31"/>
        <end position="227"/>
    </location>
</feature>
<dbReference type="InterPro" id="IPR020568">
    <property type="entry name" value="Ribosomal_Su5_D2-typ_SF"/>
</dbReference>
<dbReference type="NCBIfam" id="TIGR00763">
    <property type="entry name" value="lon"/>
    <property type="match status" value="1"/>
</dbReference>
<dbReference type="GO" id="GO:0016887">
    <property type="term" value="F:ATP hydrolysis activity"/>
    <property type="evidence" value="ECO:0007669"/>
    <property type="project" value="UniProtKB-UniRule"/>
</dbReference>
<dbReference type="KEGG" id="txa:HQN79_04220"/>
<evidence type="ECO:0000256" key="16">
    <source>
        <dbReference type="SAM" id="Coils"/>
    </source>
</evidence>
<dbReference type="PIRSF" id="PIRSF001174">
    <property type="entry name" value="Lon_proteas"/>
    <property type="match status" value="1"/>
</dbReference>
<keyword evidence="6 10" id="KW-0720">Serine protease</keyword>
<dbReference type="Pfam" id="PF00004">
    <property type="entry name" value="AAA"/>
    <property type="match status" value="1"/>
</dbReference>
<dbReference type="SUPFAM" id="SSF88697">
    <property type="entry name" value="PUA domain-like"/>
    <property type="match status" value="1"/>
</dbReference>
<accession>A0A7D4TFT0</accession>
<dbReference type="InterPro" id="IPR003593">
    <property type="entry name" value="AAA+_ATPase"/>
</dbReference>
<dbReference type="SMART" id="SM00464">
    <property type="entry name" value="LON"/>
    <property type="match status" value="1"/>
</dbReference>
<dbReference type="Gene3D" id="1.20.5.5270">
    <property type="match status" value="1"/>
</dbReference>
<dbReference type="Pfam" id="PF05362">
    <property type="entry name" value="Lon_C"/>
    <property type="match status" value="1"/>
</dbReference>
<dbReference type="Gene3D" id="1.10.8.60">
    <property type="match status" value="1"/>
</dbReference>
<dbReference type="GO" id="GO:0043565">
    <property type="term" value="F:sequence-specific DNA binding"/>
    <property type="evidence" value="ECO:0007669"/>
    <property type="project" value="UniProtKB-UniRule"/>
</dbReference>
<dbReference type="GO" id="GO:0034605">
    <property type="term" value="P:cellular response to heat"/>
    <property type="evidence" value="ECO:0007669"/>
    <property type="project" value="UniProtKB-UniRule"/>
</dbReference>
<comment type="similarity">
    <text evidence="10 11 14 15">Belongs to the peptidase S16 family.</text>
</comment>
<evidence type="ECO:0000256" key="5">
    <source>
        <dbReference type="ARBA" id="ARBA00022801"/>
    </source>
</evidence>
<comment type="catalytic activity">
    <reaction evidence="9 10 11 14">
        <text>Hydrolysis of proteins in presence of ATP.</text>
        <dbReference type="EC" id="3.4.21.53"/>
    </reaction>
</comment>
<evidence type="ECO:0000256" key="15">
    <source>
        <dbReference type="RuleBase" id="RU000591"/>
    </source>
</evidence>
<evidence type="ECO:0000256" key="7">
    <source>
        <dbReference type="ARBA" id="ARBA00022840"/>
    </source>
</evidence>
<dbReference type="InterPro" id="IPR003111">
    <property type="entry name" value="Lon_prtase_N"/>
</dbReference>
<dbReference type="Gene3D" id="1.20.58.1480">
    <property type="match status" value="1"/>
</dbReference>
<dbReference type="Gene3D" id="3.30.230.10">
    <property type="match status" value="1"/>
</dbReference>
<dbReference type="CDD" id="cd19500">
    <property type="entry name" value="RecA-like_Lon"/>
    <property type="match status" value="1"/>
</dbReference>
<dbReference type="GO" id="GO:0005737">
    <property type="term" value="C:cytoplasm"/>
    <property type="evidence" value="ECO:0007669"/>
    <property type="project" value="UniProtKB-SubCell"/>
</dbReference>
<keyword evidence="16" id="KW-0175">Coiled coil</keyword>